<evidence type="ECO:0000313" key="3">
    <source>
        <dbReference type="EMBL" id="KAL2913465.1"/>
    </source>
</evidence>
<dbReference type="Proteomes" id="UP001527925">
    <property type="component" value="Unassembled WGS sequence"/>
</dbReference>
<reference evidence="3 4" key="1">
    <citation type="submission" date="2023-09" db="EMBL/GenBank/DDBJ databases">
        <title>Pangenome analysis of Batrachochytrium dendrobatidis and related Chytrids.</title>
        <authorList>
            <person name="Yacoub M.N."/>
            <person name="Stajich J.E."/>
            <person name="James T.Y."/>
        </authorList>
    </citation>
    <scope>NUCLEOTIDE SEQUENCE [LARGE SCALE GENOMIC DNA]</scope>
    <source>
        <strain evidence="3 4">JEL0888</strain>
    </source>
</reference>
<organism evidence="3 4">
    <name type="scientific">Polyrhizophydium stewartii</name>
    <dbReference type="NCBI Taxonomy" id="2732419"/>
    <lineage>
        <taxon>Eukaryota</taxon>
        <taxon>Fungi</taxon>
        <taxon>Fungi incertae sedis</taxon>
        <taxon>Chytridiomycota</taxon>
        <taxon>Chytridiomycota incertae sedis</taxon>
        <taxon>Chytridiomycetes</taxon>
        <taxon>Rhizophydiales</taxon>
        <taxon>Rhizophydiales incertae sedis</taxon>
        <taxon>Polyrhizophydium</taxon>
    </lineage>
</organism>
<dbReference type="PANTHER" id="PTHR11839:SF18">
    <property type="entry name" value="NUDIX HYDROLASE DOMAIN-CONTAINING PROTEIN"/>
    <property type="match status" value="1"/>
</dbReference>
<evidence type="ECO:0008006" key="5">
    <source>
        <dbReference type="Google" id="ProtNLM"/>
    </source>
</evidence>
<keyword evidence="4" id="KW-1185">Reference proteome</keyword>
<evidence type="ECO:0000313" key="4">
    <source>
        <dbReference type="Proteomes" id="UP001527925"/>
    </source>
</evidence>
<proteinExistence type="predicted"/>
<dbReference type="Gene3D" id="3.90.79.10">
    <property type="entry name" value="Nucleoside Triphosphate Pyrophosphohydrolase"/>
    <property type="match status" value="1"/>
</dbReference>
<evidence type="ECO:0000256" key="2">
    <source>
        <dbReference type="ARBA" id="ARBA00022801"/>
    </source>
</evidence>
<dbReference type="SUPFAM" id="SSF55811">
    <property type="entry name" value="Nudix"/>
    <property type="match status" value="1"/>
</dbReference>
<protein>
    <recommendedName>
        <fullName evidence="5">Nudix hydrolase domain-containing protein</fullName>
    </recommendedName>
</protein>
<dbReference type="PANTHER" id="PTHR11839">
    <property type="entry name" value="UDP/ADP-SUGAR PYROPHOSPHATASE"/>
    <property type="match status" value="1"/>
</dbReference>
<dbReference type="InterPro" id="IPR015797">
    <property type="entry name" value="NUDIX_hydrolase-like_dom_sf"/>
</dbReference>
<dbReference type="EMBL" id="JADGIZ020000046">
    <property type="protein sequence ID" value="KAL2913465.1"/>
    <property type="molecule type" value="Genomic_DNA"/>
</dbReference>
<name>A0ABR4N1U4_9FUNG</name>
<accession>A0ABR4N1U4</accession>
<dbReference type="CDD" id="cd03424">
    <property type="entry name" value="NUDIX_ADPRase_Nudt5_UGPPase_Nudt14"/>
    <property type="match status" value="1"/>
</dbReference>
<sequence>MPKSSRLFVQLGRHAVPLTAGHGALEPLLPAVLEFRPFQQWAARLGRQLERPMGSRVEVRGVRVSDVDMFGRRIGFVKFTAGIRWAEDGKPLPGIVFCRGGAVAVLLIVRPSDAAAAVADQGGNDDDSWVVLTVQPRLPVALLEDPALPAGMLDGDSNFAGVAAKELEEECGIRMTAEDLVDLTSFRTLDEGDDEGAGVDETGLFPSAGGCDEFIRLFLCEKRLPLAQIRELEGREAGLRDEGERIRVKLVRLRDLWRSTRDMKALAALALYGIRRGGAA</sequence>
<keyword evidence="2" id="KW-0378">Hydrolase</keyword>
<comment type="cofactor">
    <cofactor evidence="1">
        <name>Mg(2+)</name>
        <dbReference type="ChEBI" id="CHEBI:18420"/>
    </cofactor>
</comment>
<evidence type="ECO:0000256" key="1">
    <source>
        <dbReference type="ARBA" id="ARBA00001946"/>
    </source>
</evidence>
<gene>
    <name evidence="3" type="ORF">HK105_207077</name>
</gene>
<comment type="caution">
    <text evidence="3">The sequence shown here is derived from an EMBL/GenBank/DDBJ whole genome shotgun (WGS) entry which is preliminary data.</text>
</comment>